<comment type="caution">
    <text evidence="1">The sequence shown here is derived from an EMBL/GenBank/DDBJ whole genome shotgun (WGS) entry which is preliminary data.</text>
</comment>
<organism evidence="1 2">
    <name type="scientific">Haloarcula japonica (strain ATCC 49778 / DSM 6131 / JCM 7785 / NBRC 101032 / NCIMB 13157 / TR-1)</name>
    <dbReference type="NCBI Taxonomy" id="1227453"/>
    <lineage>
        <taxon>Archaea</taxon>
        <taxon>Methanobacteriati</taxon>
        <taxon>Methanobacteriota</taxon>
        <taxon>Stenosarchaea group</taxon>
        <taxon>Halobacteria</taxon>
        <taxon>Halobacteriales</taxon>
        <taxon>Haloarculaceae</taxon>
        <taxon>Haloarcula</taxon>
    </lineage>
</organism>
<evidence type="ECO:0000313" key="2">
    <source>
        <dbReference type="Proteomes" id="UP000011524"/>
    </source>
</evidence>
<sequence length="147" mass="16505">MQYYVGTDEVLGTETLKTHLRTMFPNSYELKQQSNCAPLSQFRSPDWAYAAEAVGALQCYSDWFTQLQSFGSHDDTSSRHPMTAMLEALQDSETPCPLQICAQPTDKLSAIQNRILNSISNETASGQMHRLLGLLYGPLQKRNRGRS</sequence>
<protein>
    <submittedName>
        <fullName evidence="1">Uncharacterized protein</fullName>
    </submittedName>
</protein>
<gene>
    <name evidence="1" type="ORF">C444_06036</name>
</gene>
<dbReference type="Proteomes" id="UP000011524">
    <property type="component" value="Unassembled WGS sequence"/>
</dbReference>
<proteinExistence type="predicted"/>
<reference evidence="1 2" key="1">
    <citation type="journal article" date="2014" name="PLoS Genet.">
        <title>Phylogenetically driven sequencing of extremely halophilic archaea reveals strategies for static and dynamic osmo-response.</title>
        <authorList>
            <person name="Becker E.A."/>
            <person name="Seitzer P.M."/>
            <person name="Tritt A."/>
            <person name="Larsen D."/>
            <person name="Krusor M."/>
            <person name="Yao A.I."/>
            <person name="Wu D."/>
            <person name="Madern D."/>
            <person name="Eisen J.A."/>
            <person name="Darling A.E."/>
            <person name="Facciotti M.T."/>
        </authorList>
    </citation>
    <scope>NUCLEOTIDE SEQUENCE [LARGE SCALE GENOMIC DNA]</scope>
    <source>
        <strain evidence="2">ATCC 49778 / DSM 6131 / JCM 7785 / NBRC 101032 / NCIMB 13157 / TR-1</strain>
    </source>
</reference>
<evidence type="ECO:0000313" key="1">
    <source>
        <dbReference type="EMBL" id="EMA32758.1"/>
    </source>
</evidence>
<dbReference type="AlphaFoldDB" id="M0LI48"/>
<name>M0LI48_HALJT</name>
<keyword evidence="2" id="KW-1185">Reference proteome</keyword>
<accession>M0LI48</accession>
<dbReference type="EMBL" id="AOLY01000009">
    <property type="protein sequence ID" value="EMA32758.1"/>
    <property type="molecule type" value="Genomic_DNA"/>
</dbReference>